<dbReference type="RefSeq" id="NP_001237924.1">
    <property type="nucleotide sequence ID" value="NM_001250995.1"/>
</dbReference>
<dbReference type="ExpressionAtlas" id="C6FF62">
    <property type="expression patterns" value="baseline and differential"/>
</dbReference>
<dbReference type="EnsemblPlants" id="KRH12365">
    <property type="protein sequence ID" value="KRH12365"/>
    <property type="gene ID" value="GLYMA_15G168500"/>
</dbReference>
<dbReference type="InterPro" id="IPR058922">
    <property type="entry name" value="WHD_DRP"/>
</dbReference>
<dbReference type="OrthoDB" id="646178at2759"/>
<evidence type="ECO:0000313" key="11">
    <source>
        <dbReference type="Proteomes" id="UP000008827"/>
    </source>
</evidence>
<dbReference type="Gene3D" id="3.80.10.10">
    <property type="entry name" value="Ribonuclease Inhibitor"/>
    <property type="match status" value="1"/>
</dbReference>
<dbReference type="EMBL" id="EU888314">
    <property type="protein sequence ID" value="ACJ37403.1"/>
    <property type="molecule type" value="mRNA"/>
</dbReference>
<keyword evidence="3" id="KW-0611">Plant defense</keyword>
<dbReference type="InterPro" id="IPR002182">
    <property type="entry name" value="NB-ARC"/>
</dbReference>
<evidence type="ECO:0000259" key="7">
    <source>
        <dbReference type="Pfam" id="PF23598"/>
    </source>
</evidence>
<feature type="domain" description="Disease resistance R13L4/SHOC-2-like LRR" evidence="7">
    <location>
        <begin position="589"/>
        <end position="884"/>
    </location>
</feature>
<evidence type="ECO:0000256" key="2">
    <source>
        <dbReference type="ARBA" id="ARBA00022741"/>
    </source>
</evidence>
<organism evidence="8">
    <name type="scientific">Glycine max</name>
    <name type="common">Soybean</name>
    <name type="synonym">Glycine hispida</name>
    <dbReference type="NCBI Taxonomy" id="3847"/>
    <lineage>
        <taxon>Eukaryota</taxon>
        <taxon>Viridiplantae</taxon>
        <taxon>Streptophyta</taxon>
        <taxon>Embryophyta</taxon>
        <taxon>Tracheophyta</taxon>
        <taxon>Spermatophyta</taxon>
        <taxon>Magnoliopsida</taxon>
        <taxon>eudicotyledons</taxon>
        <taxon>Gunneridae</taxon>
        <taxon>Pentapetalae</taxon>
        <taxon>rosids</taxon>
        <taxon>fabids</taxon>
        <taxon>Fabales</taxon>
        <taxon>Fabaceae</taxon>
        <taxon>Papilionoideae</taxon>
        <taxon>50 kb inversion clade</taxon>
        <taxon>NPAAA clade</taxon>
        <taxon>indigoferoid/millettioid clade</taxon>
        <taxon>Phaseoleae</taxon>
        <taxon>Glycine</taxon>
        <taxon>Glycine subgen. Soja</taxon>
    </lineage>
</organism>
<accession>C6FF62</accession>
<reference evidence="8" key="1">
    <citation type="submission" date="2008-07" db="EMBL/GenBank/DDBJ databases">
        <title>Isolation of a candidate disease-resistance gene from soybean.</title>
        <authorList>
            <person name="Li W."/>
            <person name="Han Y."/>
            <person name="Chang W."/>
        </authorList>
    </citation>
    <scope>NUCLEOTIDE SEQUENCE</scope>
</reference>
<sequence length="979" mass="112197">MAQAIVNFIVQSLGDLLIQEAVFLYGVEDKVLQLQTELRMMRSYLQDADRKQDGNERLRNWISEIREAAYDSDDVIESYALRGASRRNLTGVLSLIKRYALNINKFIETHKVGSHVDNVIARISSLTKSLETYGIRPEEGEASNSMHGKQRSLSSYSHVIEEDIIGVQDDVRILELCLVDPNKGYRVVAICGMGGLGKTTLAKKVYHSLDVKSNFESLAWAYVSQHCQARDVWEGILFQLISPSQEQRQEIANMRDEELARTLYQVQEEKSCLVVLDDIWSVDTWRKLSPAFPNGISPPVVGSKIVLTTRNIDVPLKMDPSCYLHEPKCLNEHDSWELFQKKAFPKIDDPDYIQKQNLGREMVGRCGGLPLAIIVLGGLLASKTKFYDWDTVYKNINSYLRRAEGQEQRLGEVLALSYYELPYQLKPCFLHLAHFPENLEIPTKKLIRIWVAEGIISLDHNEGEGEEALEDVAQRYLTELVERCMIQVVEKSSTGRIRTCQMHNLMRELCIDKAYQENFLVEINSWNVDETRGASRTRSMEKVRRIALYLDQDVDRFFPSHLKRHHHLRSLLCYHEKAVRLSEWGLMKSFFNKCRLLRVLNLEGIQCQGGKLPKEIGLLIHLRLLSLRNTKIDELPPSIGNLKCLMTLDLLTGNSTVLIPNVIGNMHRMRHLHLPESCGDSIERWQLDNLKNLQTLVNFPAEKCDVSDLMKLTNLRKLVIDDPKFGDIFKYPNVTFSHLESLFFVSSEDISIVHVALGCPNLYKLHIEGPIKIFPEPHQLSSKLVKLKFKGSGLLVDPMPTLEKLPNLRFLELQLDSFMGKKLFCSSNGFPQLKSLVIYDLPNLEEWKLGKGAMPSLRKLEIANCTKLERVPDGLRFVATLQDLEIRSMFAVFRTKLEKETGDVPNRKPKPVIVLQVSWQAPKWEFENSFNLLSVFAEKNLKTCCWRVLYISEYPASCSMVIYELTKLTNIKADIIDEL</sequence>
<dbReference type="FunFam" id="1.10.8.430:FF:000003">
    <property type="entry name" value="Probable disease resistance protein At5g66910"/>
    <property type="match status" value="1"/>
</dbReference>
<proteinExistence type="evidence at transcript level"/>
<dbReference type="InterPro" id="IPR044974">
    <property type="entry name" value="Disease_R_plants"/>
</dbReference>
<evidence type="ECO:0000256" key="1">
    <source>
        <dbReference type="ARBA" id="ARBA00022737"/>
    </source>
</evidence>
<dbReference type="InterPro" id="IPR041118">
    <property type="entry name" value="Rx_N"/>
</dbReference>
<dbReference type="InterPro" id="IPR036388">
    <property type="entry name" value="WH-like_DNA-bd_sf"/>
</dbReference>
<dbReference type="FunCoup" id="C6FF62">
    <property type="interactions" value="31"/>
</dbReference>
<evidence type="ECO:0000313" key="9">
    <source>
        <dbReference type="EMBL" id="KRH12365.1"/>
    </source>
</evidence>
<dbReference type="AlphaFoldDB" id="C6FF62"/>
<dbReference type="FunFam" id="1.10.10.10:FF:000322">
    <property type="entry name" value="Probable disease resistance protein At1g63360"/>
    <property type="match status" value="1"/>
</dbReference>
<dbReference type="EMBL" id="CM000848">
    <property type="protein sequence ID" value="KRH12365.1"/>
    <property type="molecule type" value="Genomic_DNA"/>
</dbReference>
<dbReference type="GO" id="GO:0098542">
    <property type="term" value="P:defense response to other organism"/>
    <property type="evidence" value="ECO:0000318"/>
    <property type="project" value="GO_Central"/>
</dbReference>
<dbReference type="STRING" id="3847.C6FF62"/>
<dbReference type="GeneID" id="100305356"/>
<dbReference type="FunFam" id="3.40.50.300:FF:001091">
    <property type="entry name" value="Probable disease resistance protein At1g61300"/>
    <property type="match status" value="1"/>
</dbReference>
<dbReference type="Pfam" id="PF00931">
    <property type="entry name" value="NB-ARC"/>
    <property type="match status" value="1"/>
</dbReference>
<dbReference type="SMR" id="C6FF62"/>
<gene>
    <name evidence="10" type="primary">LOC100305356</name>
    <name evidence="9" type="ORF">GLYMA_15G168500</name>
</gene>
<dbReference type="InterPro" id="IPR042197">
    <property type="entry name" value="Apaf_helical"/>
</dbReference>
<feature type="domain" description="NB-ARC" evidence="4">
    <location>
        <begin position="178"/>
        <end position="346"/>
    </location>
</feature>
<dbReference type="PANTHER" id="PTHR23155">
    <property type="entry name" value="DISEASE RESISTANCE PROTEIN RP"/>
    <property type="match status" value="1"/>
</dbReference>
<evidence type="ECO:0000259" key="6">
    <source>
        <dbReference type="Pfam" id="PF23559"/>
    </source>
</evidence>
<dbReference type="InterPro" id="IPR027417">
    <property type="entry name" value="P-loop_NTPase"/>
</dbReference>
<reference evidence="9 10" key="2">
    <citation type="journal article" date="2010" name="Nature">
        <title>Genome sequence of the palaeopolyploid soybean.</title>
        <authorList>
            <person name="Schmutz J."/>
            <person name="Cannon S.B."/>
            <person name="Schlueter J."/>
            <person name="Ma J."/>
            <person name="Mitros T."/>
            <person name="Nelson W."/>
            <person name="Hyten D.L."/>
            <person name="Song Q."/>
            <person name="Thelen J.J."/>
            <person name="Cheng J."/>
            <person name="Xu D."/>
            <person name="Hellsten U."/>
            <person name="May G.D."/>
            <person name="Yu Y."/>
            <person name="Sakurai T."/>
            <person name="Umezawa T."/>
            <person name="Bhattacharyya M.K."/>
            <person name="Sandhu D."/>
            <person name="Valliyodan B."/>
            <person name="Lindquist E."/>
            <person name="Peto M."/>
            <person name="Grant D."/>
            <person name="Shu S."/>
            <person name="Goodstein D."/>
            <person name="Barry K."/>
            <person name="Futrell-Griggs M."/>
            <person name="Abernathy B."/>
            <person name="Du J."/>
            <person name="Tian Z."/>
            <person name="Zhu L."/>
            <person name="Gill N."/>
            <person name="Joshi T."/>
            <person name="Libault M."/>
            <person name="Sethuraman A."/>
            <person name="Zhang X.-C."/>
            <person name="Shinozaki K."/>
            <person name="Nguyen H.T."/>
            <person name="Wing R.A."/>
            <person name="Cregan P."/>
            <person name="Specht J."/>
            <person name="Grimwood J."/>
            <person name="Rokhsar D."/>
            <person name="Stacey G."/>
            <person name="Shoemaker R.C."/>
            <person name="Jackson S.A."/>
        </authorList>
    </citation>
    <scope>NUCLEOTIDE SEQUENCE [LARGE SCALE GENOMIC DNA]</scope>
    <source>
        <strain evidence="10">cv. Williams 82</strain>
        <tissue evidence="9">Callus</tissue>
    </source>
</reference>
<feature type="domain" description="Disease resistance N-terminal" evidence="5">
    <location>
        <begin position="5"/>
        <end position="87"/>
    </location>
</feature>
<keyword evidence="1" id="KW-0677">Repeat</keyword>
<dbReference type="GO" id="GO:0043531">
    <property type="term" value="F:ADP binding"/>
    <property type="evidence" value="ECO:0007669"/>
    <property type="project" value="InterPro"/>
</dbReference>
<reference evidence="9" key="4">
    <citation type="submission" date="2018-07" db="EMBL/GenBank/DDBJ databases">
        <title>WGS assembly of Glycine max.</title>
        <authorList>
            <person name="Schmutz J."/>
            <person name="Cannon S."/>
            <person name="Schlueter J."/>
            <person name="Ma J."/>
            <person name="Mitros T."/>
            <person name="Nelson W."/>
            <person name="Hyten D."/>
            <person name="Song Q."/>
            <person name="Thelen J."/>
            <person name="Cheng J."/>
            <person name="Xu D."/>
            <person name="Hellsten U."/>
            <person name="May G."/>
            <person name="Yu Y."/>
            <person name="Sakurai T."/>
            <person name="Umezawa T."/>
            <person name="Bhattacharyya M."/>
            <person name="Sandhu D."/>
            <person name="Valliyodan B."/>
            <person name="Lindquist E."/>
            <person name="Peto M."/>
            <person name="Grant D."/>
            <person name="Shu S."/>
            <person name="Goodstein D."/>
            <person name="Barry K."/>
            <person name="Futrell-Griggs M."/>
            <person name="Abernathy B."/>
            <person name="Du J."/>
            <person name="Tian Z."/>
            <person name="Zhu L."/>
            <person name="Gill N."/>
            <person name="Joshi T."/>
            <person name="Libault M."/>
            <person name="Sethuraman A."/>
            <person name="Zhang X."/>
            <person name="Shinozaki K."/>
            <person name="Nguyen H."/>
            <person name="Wing R."/>
            <person name="Cregan P."/>
            <person name="Specht J."/>
            <person name="Grimwood J."/>
            <person name="Rokhsar D."/>
            <person name="Stacey G."/>
            <person name="Shoemaker R."/>
            <person name="Jackson S."/>
        </authorList>
    </citation>
    <scope>NUCLEOTIDE SEQUENCE</scope>
    <source>
        <tissue evidence="9">Callus</tissue>
    </source>
</reference>
<evidence type="ECO:0000313" key="8">
    <source>
        <dbReference type="EMBL" id="ACJ37403.1"/>
    </source>
</evidence>
<dbReference type="Gene3D" id="3.40.50.300">
    <property type="entry name" value="P-loop containing nucleotide triphosphate hydrolases"/>
    <property type="match status" value="1"/>
</dbReference>
<evidence type="ECO:0000259" key="5">
    <source>
        <dbReference type="Pfam" id="PF18052"/>
    </source>
</evidence>
<dbReference type="Gene3D" id="1.10.10.10">
    <property type="entry name" value="Winged helix-like DNA-binding domain superfamily/Winged helix DNA-binding domain"/>
    <property type="match status" value="1"/>
</dbReference>
<dbReference type="SUPFAM" id="SSF52058">
    <property type="entry name" value="L domain-like"/>
    <property type="match status" value="1"/>
</dbReference>
<protein>
    <submittedName>
        <fullName evidence="8">CC-NBS-LRR class disease resistance protein</fullName>
    </submittedName>
</protein>
<dbReference type="KEGG" id="gmx:100305356"/>
<evidence type="ECO:0000313" key="10">
    <source>
        <dbReference type="EnsemblPlants" id="KRH12365"/>
    </source>
</evidence>
<feature type="domain" description="Disease resistance protein winged helix" evidence="6">
    <location>
        <begin position="435"/>
        <end position="509"/>
    </location>
</feature>
<dbReference type="InterPro" id="IPR055414">
    <property type="entry name" value="LRR_R13L4/SHOC2-like"/>
</dbReference>
<dbReference type="Proteomes" id="UP000008827">
    <property type="component" value="Chromosome 15"/>
</dbReference>
<reference evidence="10" key="3">
    <citation type="submission" date="2018-02" db="UniProtKB">
        <authorList>
            <consortium name="EnsemblPlants"/>
        </authorList>
    </citation>
    <scope>IDENTIFICATION</scope>
    <source>
        <strain evidence="10">Williams 82</strain>
    </source>
</reference>
<evidence type="ECO:0000259" key="4">
    <source>
        <dbReference type="Pfam" id="PF00931"/>
    </source>
</evidence>
<dbReference type="Pfam" id="PF23559">
    <property type="entry name" value="WHD_DRP"/>
    <property type="match status" value="1"/>
</dbReference>
<dbReference type="CDD" id="cd14798">
    <property type="entry name" value="RX-CC_like"/>
    <property type="match status" value="1"/>
</dbReference>
<dbReference type="Pfam" id="PF23598">
    <property type="entry name" value="LRR_14"/>
    <property type="match status" value="1"/>
</dbReference>
<dbReference type="PRINTS" id="PR00364">
    <property type="entry name" value="DISEASERSIST"/>
</dbReference>
<keyword evidence="11" id="KW-1185">Reference proteome</keyword>
<evidence type="ECO:0000256" key="3">
    <source>
        <dbReference type="ARBA" id="ARBA00022821"/>
    </source>
</evidence>
<dbReference type="SUPFAM" id="SSF52540">
    <property type="entry name" value="P-loop containing nucleoside triphosphate hydrolases"/>
    <property type="match status" value="1"/>
</dbReference>
<dbReference type="InterPro" id="IPR032675">
    <property type="entry name" value="LRR_dom_sf"/>
</dbReference>
<dbReference type="Gene3D" id="1.10.8.430">
    <property type="entry name" value="Helical domain of apoptotic protease-activating factors"/>
    <property type="match status" value="1"/>
</dbReference>
<dbReference type="Gramene" id="KRH12365">
    <property type="protein sequence ID" value="KRH12365"/>
    <property type="gene ID" value="GLYMA_15G168500"/>
</dbReference>
<name>C6FF62_SOYBN</name>
<keyword evidence="2" id="KW-0547">Nucleotide-binding</keyword>
<dbReference type="InterPro" id="IPR038005">
    <property type="entry name" value="RX-like_CC"/>
</dbReference>
<dbReference type="Gene3D" id="1.20.5.4130">
    <property type="match status" value="1"/>
</dbReference>
<dbReference type="Pfam" id="PF18052">
    <property type="entry name" value="Rx_N"/>
    <property type="match status" value="1"/>
</dbReference>
<dbReference type="PANTHER" id="PTHR23155:SF1185">
    <property type="entry name" value="DISEASE RESISTANCE RPP8-LIKE PROTEIN 3-RELATED"/>
    <property type="match status" value="1"/>
</dbReference>